<name>A0A2A5QU17_9EURY</name>
<dbReference type="AlphaFoldDB" id="A0A2A5QU17"/>
<proteinExistence type="predicted"/>
<comment type="caution">
    <text evidence="2">The sequence shown here is derived from an EMBL/GenBank/DDBJ whole genome shotgun (WGS) entry which is preliminary data.</text>
</comment>
<keyword evidence="3" id="KW-1185">Reference proteome</keyword>
<evidence type="ECO:0000313" key="3">
    <source>
        <dbReference type="Proteomes" id="UP000219689"/>
    </source>
</evidence>
<feature type="compositionally biased region" description="Basic and acidic residues" evidence="1">
    <location>
        <begin position="154"/>
        <end position="166"/>
    </location>
</feature>
<accession>A0A2A5QU17</accession>
<dbReference type="CDD" id="cd00719">
    <property type="entry name" value="GIY-YIG_SF"/>
    <property type="match status" value="1"/>
</dbReference>
<organism evidence="2 3">
    <name type="scientific">Natrinema ejinorense</name>
    <dbReference type="NCBI Taxonomy" id="373386"/>
    <lineage>
        <taxon>Archaea</taxon>
        <taxon>Methanobacteriati</taxon>
        <taxon>Methanobacteriota</taxon>
        <taxon>Stenosarchaea group</taxon>
        <taxon>Halobacteria</taxon>
        <taxon>Halobacteriales</taxon>
        <taxon>Natrialbaceae</taxon>
        <taxon>Natrinema</taxon>
    </lineage>
</organism>
<evidence type="ECO:0000313" key="2">
    <source>
        <dbReference type="EMBL" id="PCR90312.1"/>
    </source>
</evidence>
<feature type="region of interest" description="Disordered" evidence="1">
    <location>
        <begin position="137"/>
        <end position="166"/>
    </location>
</feature>
<gene>
    <name evidence="2" type="ORF">CP557_07035</name>
</gene>
<reference evidence="2 3" key="1">
    <citation type="submission" date="2017-09" db="EMBL/GenBank/DDBJ databases">
        <title>Genome sequences of Natrinema ejinorence JCM 13890T.</title>
        <authorList>
            <person name="Roh S.W."/>
            <person name="Kim Y.B."/>
            <person name="Kim J.Y."/>
        </authorList>
    </citation>
    <scope>NUCLEOTIDE SEQUENCE [LARGE SCALE GENOMIC DNA]</scope>
    <source>
        <strain evidence="2 3">JCM 13890</strain>
    </source>
</reference>
<dbReference type="EMBL" id="NXNI01000001">
    <property type="protein sequence ID" value="PCR90312.1"/>
    <property type="molecule type" value="Genomic_DNA"/>
</dbReference>
<evidence type="ECO:0008006" key="4">
    <source>
        <dbReference type="Google" id="ProtNLM"/>
    </source>
</evidence>
<protein>
    <recommendedName>
        <fullName evidence="4">GIY-YIG domain-containing protein</fullName>
    </recommendedName>
</protein>
<evidence type="ECO:0000256" key="1">
    <source>
        <dbReference type="SAM" id="MobiDB-lite"/>
    </source>
</evidence>
<sequence length="287" mass="33023">MENESGTLDQDWLGFNWTPWMSLHPDDEELGELPTDHGVYRVRHDAYEGLVYIGQTGRSLRGRVRALARGVFDGEMPYNDPHTGSPALWAIVDRHGTGFEVSVTSPPKTADSQQRHAIEDTLIAVYRRETRRNLIGNFGRMPPGYSKSKRRSKDIRGGRSDDDTLRSFRKGIEPLSWEDPEDLTAPDWMGLSWSEPAPLSEARSQLPESAGLYRIWDPERCPPLEYIGETLNLRSRLYRHRRNRESHLLFSYAAQPDIEREFKLSQLETDLLGAHWMACKQAPRDQY</sequence>
<dbReference type="Proteomes" id="UP000219689">
    <property type="component" value="Unassembled WGS sequence"/>
</dbReference>